<dbReference type="Gene3D" id="3.40.50.300">
    <property type="entry name" value="P-loop containing nucleotide triphosphate hydrolases"/>
    <property type="match status" value="1"/>
</dbReference>
<feature type="binding site" evidence="9 12">
    <location>
        <begin position="355"/>
        <end position="362"/>
    </location>
    <ligand>
        <name>ATP</name>
        <dbReference type="ChEBI" id="CHEBI:30616"/>
    </ligand>
</feature>
<dbReference type="PANTHER" id="PTHR10046">
    <property type="entry name" value="ATP DEPENDENT LON PROTEASE FAMILY MEMBER"/>
    <property type="match status" value="1"/>
</dbReference>
<comment type="subunit">
    <text evidence="9 10">Homohexamer. Organized in a ring with a central cavity.</text>
</comment>
<dbReference type="SUPFAM" id="SSF52540">
    <property type="entry name" value="P-loop containing nucleoside triphosphate hydrolases"/>
    <property type="match status" value="1"/>
</dbReference>
<dbReference type="InterPro" id="IPR027417">
    <property type="entry name" value="P-loop_NTPase"/>
</dbReference>
<dbReference type="InterPro" id="IPR027543">
    <property type="entry name" value="Lon_bac"/>
</dbReference>
<dbReference type="Gene3D" id="1.20.5.5270">
    <property type="match status" value="1"/>
</dbReference>
<dbReference type="RefSeq" id="WP_012830993.1">
    <property type="nucleotide sequence ID" value="NC_013440.1"/>
</dbReference>
<dbReference type="InterPro" id="IPR015947">
    <property type="entry name" value="PUA-like_sf"/>
</dbReference>
<dbReference type="KEGG" id="hoh:Hoch_5926"/>
<dbReference type="EMBL" id="CP001804">
    <property type="protein sequence ID" value="ACY18401.1"/>
    <property type="molecule type" value="Genomic_DNA"/>
</dbReference>
<gene>
    <name evidence="9" type="primary">lon</name>
    <name evidence="17" type="ordered locus">Hoch_5926</name>
</gene>
<dbReference type="Gene3D" id="1.20.58.1480">
    <property type="match status" value="1"/>
</dbReference>
<feature type="domain" description="Lon proteolytic" evidence="15">
    <location>
        <begin position="591"/>
        <end position="772"/>
    </location>
</feature>
<dbReference type="FunFam" id="1.20.5.5270:FF:000002">
    <property type="entry name" value="Lon protease homolog"/>
    <property type="match status" value="1"/>
</dbReference>
<dbReference type="InterPro" id="IPR004815">
    <property type="entry name" value="Lon_bac/euk-typ"/>
</dbReference>
<evidence type="ECO:0000256" key="10">
    <source>
        <dbReference type="PIRNR" id="PIRNR001174"/>
    </source>
</evidence>
<feature type="domain" description="Lon N-terminal" evidence="16">
    <location>
        <begin position="11"/>
        <end position="204"/>
    </location>
</feature>
<evidence type="ECO:0000256" key="4">
    <source>
        <dbReference type="ARBA" id="ARBA00022741"/>
    </source>
</evidence>
<dbReference type="SMART" id="SM00382">
    <property type="entry name" value="AAA"/>
    <property type="match status" value="1"/>
</dbReference>
<dbReference type="CDD" id="cd19500">
    <property type="entry name" value="RecA-like_Lon"/>
    <property type="match status" value="1"/>
</dbReference>
<evidence type="ECO:0000256" key="6">
    <source>
        <dbReference type="ARBA" id="ARBA00022825"/>
    </source>
</evidence>
<dbReference type="InterPro" id="IPR003959">
    <property type="entry name" value="ATPase_AAA_core"/>
</dbReference>
<feature type="active site" evidence="9 11">
    <location>
        <position position="678"/>
    </location>
</feature>
<dbReference type="GO" id="GO:0004252">
    <property type="term" value="F:serine-type endopeptidase activity"/>
    <property type="evidence" value="ECO:0007669"/>
    <property type="project" value="UniProtKB-UniRule"/>
</dbReference>
<evidence type="ECO:0000259" key="15">
    <source>
        <dbReference type="PROSITE" id="PS51786"/>
    </source>
</evidence>
<keyword evidence="6 9" id="KW-0720">Serine protease</keyword>
<dbReference type="GO" id="GO:0005737">
    <property type="term" value="C:cytoplasm"/>
    <property type="evidence" value="ECO:0007669"/>
    <property type="project" value="UniProtKB-SubCell"/>
</dbReference>
<dbReference type="Gene3D" id="1.10.8.60">
    <property type="match status" value="1"/>
</dbReference>
<dbReference type="PROSITE" id="PS51787">
    <property type="entry name" value="LON_N"/>
    <property type="match status" value="1"/>
</dbReference>
<keyword evidence="2 9" id="KW-0963">Cytoplasm</keyword>
<accession>D0LIP5</accession>
<dbReference type="InterPro" id="IPR008268">
    <property type="entry name" value="Peptidase_S16_AS"/>
</dbReference>
<dbReference type="Pfam" id="PF00004">
    <property type="entry name" value="AAA"/>
    <property type="match status" value="1"/>
</dbReference>
<dbReference type="Pfam" id="PF05362">
    <property type="entry name" value="Lon_C"/>
    <property type="match status" value="1"/>
</dbReference>
<dbReference type="GO" id="GO:0034605">
    <property type="term" value="P:cellular response to heat"/>
    <property type="evidence" value="ECO:0007669"/>
    <property type="project" value="UniProtKB-UniRule"/>
</dbReference>
<comment type="similarity">
    <text evidence="9 10 13 14">Belongs to the peptidase S16 family.</text>
</comment>
<dbReference type="InterPro" id="IPR027065">
    <property type="entry name" value="Lon_Prtase"/>
</dbReference>
<protein>
    <recommendedName>
        <fullName evidence="9 10">Lon protease</fullName>
        <ecNumber evidence="9 10">3.4.21.53</ecNumber>
    </recommendedName>
    <alternativeName>
        <fullName evidence="9">ATP-dependent protease La</fullName>
    </alternativeName>
</protein>
<dbReference type="GO" id="GO:0004176">
    <property type="term" value="F:ATP-dependent peptidase activity"/>
    <property type="evidence" value="ECO:0007669"/>
    <property type="project" value="UniProtKB-UniRule"/>
</dbReference>
<dbReference type="FunFam" id="3.40.50.300:FF:000382">
    <property type="entry name" value="Lon protease homolog 2, peroxisomal"/>
    <property type="match status" value="1"/>
</dbReference>
<dbReference type="PIRSF" id="PIRSF001174">
    <property type="entry name" value="Lon_proteas"/>
    <property type="match status" value="1"/>
</dbReference>
<evidence type="ECO:0000256" key="7">
    <source>
        <dbReference type="ARBA" id="ARBA00022840"/>
    </source>
</evidence>
<dbReference type="Gene3D" id="3.30.230.10">
    <property type="match status" value="1"/>
</dbReference>
<evidence type="ECO:0000256" key="9">
    <source>
        <dbReference type="HAMAP-Rule" id="MF_01973"/>
    </source>
</evidence>
<evidence type="ECO:0000256" key="1">
    <source>
        <dbReference type="ARBA" id="ARBA00004496"/>
    </source>
</evidence>
<dbReference type="Pfam" id="PF22667">
    <property type="entry name" value="Lon_lid"/>
    <property type="match status" value="1"/>
</dbReference>
<dbReference type="STRING" id="502025.Hoch_5926"/>
<dbReference type="AlphaFoldDB" id="D0LIP5"/>
<feature type="active site" evidence="9 11">
    <location>
        <position position="721"/>
    </location>
</feature>
<dbReference type="NCBIfam" id="TIGR00763">
    <property type="entry name" value="lon"/>
    <property type="match status" value="1"/>
</dbReference>
<evidence type="ECO:0000313" key="18">
    <source>
        <dbReference type="Proteomes" id="UP000001880"/>
    </source>
</evidence>
<keyword evidence="18" id="KW-1185">Reference proteome</keyword>
<dbReference type="FunFam" id="3.30.230.10:FF:000019">
    <property type="entry name" value="Lon protease homolog 2, peroxisomal"/>
    <property type="match status" value="1"/>
</dbReference>
<dbReference type="GO" id="GO:0006515">
    <property type="term" value="P:protein quality control for misfolded or incompletely synthesized proteins"/>
    <property type="evidence" value="ECO:0007669"/>
    <property type="project" value="UniProtKB-UniRule"/>
</dbReference>
<dbReference type="PROSITE" id="PS01046">
    <property type="entry name" value="LON_SER"/>
    <property type="match status" value="1"/>
</dbReference>
<dbReference type="Pfam" id="PF02190">
    <property type="entry name" value="LON_substr_bdg"/>
    <property type="match status" value="1"/>
</dbReference>
<dbReference type="HAMAP" id="MF_01973">
    <property type="entry name" value="lon_bact"/>
    <property type="match status" value="1"/>
</dbReference>
<dbReference type="InterPro" id="IPR003593">
    <property type="entry name" value="AAA+_ATPase"/>
</dbReference>
<dbReference type="InterPro" id="IPR003111">
    <property type="entry name" value="Lon_prtase_N"/>
</dbReference>
<keyword evidence="4 9" id="KW-0547">Nucleotide-binding</keyword>
<dbReference type="InterPro" id="IPR020568">
    <property type="entry name" value="Ribosomal_Su5_D2-typ_SF"/>
</dbReference>
<dbReference type="OrthoDB" id="9803599at2"/>
<proteinExistence type="evidence at transcript level"/>
<keyword evidence="7 9" id="KW-0067">ATP-binding</keyword>
<organism evidence="17 18">
    <name type="scientific">Haliangium ochraceum (strain DSM 14365 / JCM 11303 / SMP-2)</name>
    <dbReference type="NCBI Taxonomy" id="502025"/>
    <lineage>
        <taxon>Bacteria</taxon>
        <taxon>Pseudomonadati</taxon>
        <taxon>Myxococcota</taxon>
        <taxon>Polyangia</taxon>
        <taxon>Haliangiales</taxon>
        <taxon>Kofleriaceae</taxon>
        <taxon>Haliangium</taxon>
    </lineage>
</organism>
<keyword evidence="5 9" id="KW-0378">Hydrolase</keyword>
<evidence type="ECO:0000256" key="2">
    <source>
        <dbReference type="ARBA" id="ARBA00022490"/>
    </source>
</evidence>
<dbReference type="SUPFAM" id="SSF88697">
    <property type="entry name" value="PUA domain-like"/>
    <property type="match status" value="1"/>
</dbReference>
<evidence type="ECO:0000256" key="11">
    <source>
        <dbReference type="PIRSR" id="PIRSR001174-1"/>
    </source>
</evidence>
<reference evidence="17 18" key="1">
    <citation type="journal article" date="2010" name="Stand. Genomic Sci.">
        <title>Complete genome sequence of Haliangium ochraceum type strain (SMP-2).</title>
        <authorList>
            <consortium name="US DOE Joint Genome Institute (JGI-PGF)"/>
            <person name="Ivanova N."/>
            <person name="Daum C."/>
            <person name="Lang E."/>
            <person name="Abt B."/>
            <person name="Kopitz M."/>
            <person name="Saunders E."/>
            <person name="Lapidus A."/>
            <person name="Lucas S."/>
            <person name="Glavina Del Rio T."/>
            <person name="Nolan M."/>
            <person name="Tice H."/>
            <person name="Copeland A."/>
            <person name="Cheng J.F."/>
            <person name="Chen F."/>
            <person name="Bruce D."/>
            <person name="Goodwin L."/>
            <person name="Pitluck S."/>
            <person name="Mavromatis K."/>
            <person name="Pati A."/>
            <person name="Mikhailova N."/>
            <person name="Chen A."/>
            <person name="Palaniappan K."/>
            <person name="Land M."/>
            <person name="Hauser L."/>
            <person name="Chang Y.J."/>
            <person name="Jeffries C.D."/>
            <person name="Detter J.C."/>
            <person name="Brettin T."/>
            <person name="Rohde M."/>
            <person name="Goker M."/>
            <person name="Bristow J."/>
            <person name="Markowitz V."/>
            <person name="Eisen J.A."/>
            <person name="Hugenholtz P."/>
            <person name="Kyrpides N.C."/>
            <person name="Klenk H.P."/>
        </authorList>
    </citation>
    <scope>NUCLEOTIDE SEQUENCE [LARGE SCALE GENOMIC DNA]</scope>
    <source>
        <strain evidence="18">DSM 14365 / CIP 107738 / JCM 11303 / AJ 13395 / SMP-2</strain>
    </source>
</reference>
<evidence type="ECO:0000256" key="12">
    <source>
        <dbReference type="PIRSR" id="PIRSR001174-2"/>
    </source>
</evidence>
<dbReference type="GO" id="GO:0043565">
    <property type="term" value="F:sequence-specific DNA binding"/>
    <property type="evidence" value="ECO:0007669"/>
    <property type="project" value="UniProtKB-UniRule"/>
</dbReference>
<dbReference type="InterPro" id="IPR054594">
    <property type="entry name" value="Lon_lid"/>
</dbReference>
<dbReference type="EC" id="3.4.21.53" evidence="9 10"/>
<dbReference type="eggNOG" id="COG0466">
    <property type="taxonomic scope" value="Bacteria"/>
</dbReference>
<dbReference type="InterPro" id="IPR046336">
    <property type="entry name" value="Lon_prtase_N_sf"/>
</dbReference>
<keyword evidence="8 9" id="KW-0346">Stress response</keyword>
<keyword evidence="3 9" id="KW-0645">Protease</keyword>
<dbReference type="Proteomes" id="UP000001880">
    <property type="component" value="Chromosome"/>
</dbReference>
<comment type="subcellular location">
    <subcellularLocation>
        <location evidence="1 9 10">Cytoplasm</location>
    </subcellularLocation>
</comment>
<comment type="function">
    <text evidence="9">ATP-dependent serine protease that mediates the selective degradation of mutant and abnormal proteins as well as certain short-lived regulatory proteins. Required for cellular homeostasis and for survival from DNA damage and developmental changes induced by stress. Degrades polypeptides processively to yield small peptide fragments that are 5 to 10 amino acids long. Binds to DNA in a double-stranded, site-specific manner.</text>
</comment>
<dbReference type="SMART" id="SM00464">
    <property type="entry name" value="LON"/>
    <property type="match status" value="1"/>
</dbReference>
<evidence type="ECO:0000256" key="8">
    <source>
        <dbReference type="ARBA" id="ARBA00023016"/>
    </source>
</evidence>
<dbReference type="InterPro" id="IPR008269">
    <property type="entry name" value="Lon_proteolytic"/>
</dbReference>
<comment type="catalytic activity">
    <reaction evidence="9 10 13">
        <text>Hydrolysis of proteins in presence of ATP.</text>
        <dbReference type="EC" id="3.4.21.53"/>
    </reaction>
</comment>
<evidence type="ECO:0000256" key="13">
    <source>
        <dbReference type="PROSITE-ProRule" id="PRU01122"/>
    </source>
</evidence>
<dbReference type="GO" id="GO:0016887">
    <property type="term" value="F:ATP hydrolysis activity"/>
    <property type="evidence" value="ECO:0007669"/>
    <property type="project" value="UniProtKB-UniRule"/>
</dbReference>
<name>D0LIP5_HALO1</name>
<dbReference type="Gene3D" id="2.30.130.40">
    <property type="entry name" value="LON domain-like"/>
    <property type="match status" value="1"/>
</dbReference>
<evidence type="ECO:0000256" key="14">
    <source>
        <dbReference type="RuleBase" id="RU000591"/>
    </source>
</evidence>
<dbReference type="PROSITE" id="PS51786">
    <property type="entry name" value="LON_PROTEOLYTIC"/>
    <property type="match status" value="1"/>
</dbReference>
<dbReference type="HOGENOM" id="CLU_004109_4_3_7"/>
<evidence type="ECO:0000256" key="3">
    <source>
        <dbReference type="ARBA" id="ARBA00022670"/>
    </source>
</evidence>
<comment type="induction">
    <text evidence="9">By heat shock.</text>
</comment>
<sequence>MSTQFLSNEQYPVLATRSLVILPGVETPVDVGRKASVQAVEAAQQEGVKLLVVPQRKSETLTPRPSDLHEVGVLAEIVQVAKQESNRYTVMVRAQERLRITGFASTHPYLIADTEPFEVEEDDEVERAEMIIALRESLANVATSSPEASERTRVKILSLGDVDELVGVAADYVELEREDRLALLLAANPTDRLRRLLPIVARLNQVLTIKAGIDAELEGDISRSAREKVLRERMRAIREELGEADSDADLDEYRERIEASKMPTEVRSAARRQLGRMNHMSSSSPEYNVTRTYLETLLDLPWGIQTEDTLDVAAARAILDADHAGLEKVKKRILEFVAVRKLAPDKQGPILCLVGPPGVGKTSLGRSVATALGRKYVRTALGGVRDEAEIRGHRRTYIGALPGRIAGALKKAGAMNPVMVLDELDKLGSDHRGDPSSALLEVLDPEQNSTFSDHYLEIDLDLSRVMFIATANQTETIPAPLLDRLEIIRIPGYTLEEKRVIARKHLLPKQIAEHGLGRDQLRVDDEALDELIGSYTREAGVRNLEREIAAVCRHAAVEVASASVSELSVDKSMLEDVLGPPNFFAEMANRKAEVGVCAGLAWTPTGGQIQFVEARAMPGRGGLKLTGQVGDVMTESASTALSWVRANAGTLGIDAKLLQNADIHLHLPSGAVRKDGPSAGVAIVTALMSLFTHKPVRSDLAITGEVTLRGLVLPVGGIKEKVLAAHRGGIHTVFLPERNRKDLEDIPEEVRDALDIRFVKRADEVLALALADFEGNERGSVPSVLEMLASRGEEAAGEQLTPS</sequence>
<evidence type="ECO:0000256" key="5">
    <source>
        <dbReference type="ARBA" id="ARBA00022801"/>
    </source>
</evidence>
<dbReference type="PRINTS" id="PR00830">
    <property type="entry name" value="ENDOLAPTASE"/>
</dbReference>
<evidence type="ECO:0000259" key="16">
    <source>
        <dbReference type="PROSITE" id="PS51787"/>
    </source>
</evidence>
<dbReference type="GO" id="GO:0005524">
    <property type="term" value="F:ATP binding"/>
    <property type="evidence" value="ECO:0007669"/>
    <property type="project" value="UniProtKB-UniRule"/>
</dbReference>
<dbReference type="SUPFAM" id="SSF54211">
    <property type="entry name" value="Ribosomal protein S5 domain 2-like"/>
    <property type="match status" value="1"/>
</dbReference>
<evidence type="ECO:0000313" key="17">
    <source>
        <dbReference type="EMBL" id="ACY18401.1"/>
    </source>
</evidence>
<dbReference type="InterPro" id="IPR014721">
    <property type="entry name" value="Ribsml_uS5_D2-typ_fold_subgr"/>
</dbReference>